<gene>
    <name evidence="4" type="ORF">TST_0029</name>
</gene>
<proteinExistence type="predicted"/>
<dbReference type="Proteomes" id="UP000063234">
    <property type="component" value="Chromosome"/>
</dbReference>
<dbReference type="InterPro" id="IPR050680">
    <property type="entry name" value="YpeA/RimI_acetyltransf"/>
</dbReference>
<keyword evidence="2" id="KW-0012">Acyltransferase</keyword>
<dbReference type="AlphaFoldDB" id="A0A0S3QR94"/>
<dbReference type="Pfam" id="PF00583">
    <property type="entry name" value="Acetyltransf_1"/>
    <property type="match status" value="1"/>
</dbReference>
<dbReference type="KEGG" id="ttk:TST_0029"/>
<keyword evidence="5" id="KW-1185">Reference proteome</keyword>
<reference evidence="5" key="1">
    <citation type="journal article" date="2018" name="Science">
        <title>A primordial and reversible TCA cycle in a facultatively chemolithoautotrophic thermophile.</title>
        <authorList>
            <person name="Nunoura T."/>
            <person name="Chikaraishi Y."/>
            <person name="Izaki R."/>
            <person name="Suwa T."/>
            <person name="Sato T."/>
            <person name="Harada T."/>
            <person name="Mori K."/>
            <person name="Kato Y."/>
            <person name="Miyazaki M."/>
            <person name="Shimamura S."/>
            <person name="Yanagawa K."/>
            <person name="Shuto A."/>
            <person name="Ohkouchi N."/>
            <person name="Fujita N."/>
            <person name="Takaki Y."/>
            <person name="Atomi H."/>
            <person name="Takai K."/>
        </authorList>
    </citation>
    <scope>NUCLEOTIDE SEQUENCE [LARGE SCALE GENOMIC DNA]</scope>
    <source>
        <strain evidence="5">DSM 17441 / JCM 13301 / NBRC 103674 / ABI70S6</strain>
    </source>
</reference>
<dbReference type="SUPFAM" id="SSF55729">
    <property type="entry name" value="Acyl-CoA N-acyltransferases (Nat)"/>
    <property type="match status" value="1"/>
</dbReference>
<sequence length="162" mass="18848">MIEEKTKADFKIERLKNLEEVIDQLLDLYKKAYIGMEEYAYTADSSLKRYLRWLFRHDPNGFFVAKDPSGKIVAFIATDANWINRGRKVGEIHELVVDPEMRGKGLAVALINRAIEYFKSKGLKITGLWVGEKNKGAQKLYEKLGYKPLYTKGIWVRMEREL</sequence>
<dbReference type="EMBL" id="AP013035">
    <property type="protein sequence ID" value="BAT70839.1"/>
    <property type="molecule type" value="Genomic_DNA"/>
</dbReference>
<dbReference type="InterPro" id="IPR000182">
    <property type="entry name" value="GNAT_dom"/>
</dbReference>
<dbReference type="GO" id="GO:0016747">
    <property type="term" value="F:acyltransferase activity, transferring groups other than amino-acyl groups"/>
    <property type="evidence" value="ECO:0007669"/>
    <property type="project" value="InterPro"/>
</dbReference>
<dbReference type="RefSeq" id="WP_068548515.1">
    <property type="nucleotide sequence ID" value="NZ_AP013035.1"/>
</dbReference>
<dbReference type="PANTHER" id="PTHR43420">
    <property type="entry name" value="ACETYLTRANSFERASE"/>
    <property type="match status" value="1"/>
</dbReference>
<dbReference type="Gene3D" id="3.40.630.30">
    <property type="match status" value="1"/>
</dbReference>
<evidence type="ECO:0000256" key="2">
    <source>
        <dbReference type="ARBA" id="ARBA00023315"/>
    </source>
</evidence>
<keyword evidence="1" id="KW-0808">Transferase</keyword>
<evidence type="ECO:0000313" key="5">
    <source>
        <dbReference type="Proteomes" id="UP000063234"/>
    </source>
</evidence>
<dbReference type="PROSITE" id="PS51186">
    <property type="entry name" value="GNAT"/>
    <property type="match status" value="1"/>
</dbReference>
<name>A0A0S3QR94_THET7</name>
<organism evidence="4 5">
    <name type="scientific">Thermosulfidibacter takaii (strain DSM 17441 / JCM 13301 / NBRC 103674 / ABI70S6)</name>
    <dbReference type="NCBI Taxonomy" id="1298851"/>
    <lineage>
        <taxon>Bacteria</taxon>
        <taxon>Pseudomonadati</taxon>
        <taxon>Thermosulfidibacterota</taxon>
        <taxon>Thermosulfidibacteria</taxon>
        <taxon>Thermosulfidibacterales</taxon>
        <taxon>Thermosulfidibacteraceae</taxon>
    </lineage>
</organism>
<accession>A0A0S3QR94</accession>
<dbReference type="InterPro" id="IPR016181">
    <property type="entry name" value="Acyl_CoA_acyltransferase"/>
</dbReference>
<evidence type="ECO:0000313" key="4">
    <source>
        <dbReference type="EMBL" id="BAT70839.1"/>
    </source>
</evidence>
<evidence type="ECO:0000259" key="3">
    <source>
        <dbReference type="PROSITE" id="PS51186"/>
    </source>
</evidence>
<protein>
    <recommendedName>
        <fullName evidence="3">N-acetyltransferase domain-containing protein</fullName>
    </recommendedName>
</protein>
<evidence type="ECO:0000256" key="1">
    <source>
        <dbReference type="ARBA" id="ARBA00022679"/>
    </source>
</evidence>
<dbReference type="STRING" id="1298851.TST_0029"/>
<feature type="domain" description="N-acetyltransferase" evidence="3">
    <location>
        <begin position="13"/>
        <end position="162"/>
    </location>
</feature>
<dbReference type="CDD" id="cd04301">
    <property type="entry name" value="NAT_SF"/>
    <property type="match status" value="1"/>
</dbReference>